<accession>A0A9K3IIV7</accession>
<protein>
    <submittedName>
        <fullName evidence="1">Uncharacterized protein</fullName>
    </submittedName>
</protein>
<dbReference type="Gramene" id="mRNA:HanXRQr2_Chr08g0361241">
    <property type="protein sequence ID" value="CDS:HanXRQr2_Chr08g0361241.1"/>
    <property type="gene ID" value="HanXRQr2_Chr08g0361241"/>
</dbReference>
<reference evidence="1" key="2">
    <citation type="submission" date="2020-06" db="EMBL/GenBank/DDBJ databases">
        <title>Helianthus annuus Genome sequencing and assembly Release 2.</title>
        <authorList>
            <person name="Gouzy J."/>
            <person name="Langlade N."/>
            <person name="Munos S."/>
        </authorList>
    </citation>
    <scope>NUCLEOTIDE SEQUENCE</scope>
    <source>
        <tissue evidence="1">Leaves</tissue>
    </source>
</reference>
<evidence type="ECO:0000313" key="1">
    <source>
        <dbReference type="EMBL" id="KAF5797236.1"/>
    </source>
</evidence>
<reference evidence="1" key="1">
    <citation type="journal article" date="2017" name="Nature">
        <title>The sunflower genome provides insights into oil metabolism, flowering and Asterid evolution.</title>
        <authorList>
            <person name="Badouin H."/>
            <person name="Gouzy J."/>
            <person name="Grassa C.J."/>
            <person name="Murat F."/>
            <person name="Staton S.E."/>
            <person name="Cottret L."/>
            <person name="Lelandais-Briere C."/>
            <person name="Owens G.L."/>
            <person name="Carrere S."/>
            <person name="Mayjonade B."/>
            <person name="Legrand L."/>
            <person name="Gill N."/>
            <person name="Kane N.C."/>
            <person name="Bowers J.E."/>
            <person name="Hubner S."/>
            <person name="Bellec A."/>
            <person name="Berard A."/>
            <person name="Berges H."/>
            <person name="Blanchet N."/>
            <person name="Boniface M.C."/>
            <person name="Brunel D."/>
            <person name="Catrice O."/>
            <person name="Chaidir N."/>
            <person name="Claudel C."/>
            <person name="Donnadieu C."/>
            <person name="Faraut T."/>
            <person name="Fievet G."/>
            <person name="Helmstetter N."/>
            <person name="King M."/>
            <person name="Knapp S.J."/>
            <person name="Lai Z."/>
            <person name="Le Paslier M.C."/>
            <person name="Lippi Y."/>
            <person name="Lorenzon L."/>
            <person name="Mandel J.R."/>
            <person name="Marage G."/>
            <person name="Marchand G."/>
            <person name="Marquand E."/>
            <person name="Bret-Mestries E."/>
            <person name="Morien E."/>
            <person name="Nambeesan S."/>
            <person name="Nguyen T."/>
            <person name="Pegot-Espagnet P."/>
            <person name="Pouilly N."/>
            <person name="Raftis F."/>
            <person name="Sallet E."/>
            <person name="Schiex T."/>
            <person name="Thomas J."/>
            <person name="Vandecasteele C."/>
            <person name="Vares D."/>
            <person name="Vear F."/>
            <person name="Vautrin S."/>
            <person name="Crespi M."/>
            <person name="Mangin B."/>
            <person name="Burke J.M."/>
            <person name="Salse J."/>
            <person name="Munos S."/>
            <person name="Vincourt P."/>
            <person name="Rieseberg L.H."/>
            <person name="Langlade N.B."/>
        </authorList>
    </citation>
    <scope>NUCLEOTIDE SEQUENCE</scope>
    <source>
        <tissue evidence="1">Leaves</tissue>
    </source>
</reference>
<name>A0A9K3IIV7_HELAN</name>
<evidence type="ECO:0000313" key="2">
    <source>
        <dbReference type="Proteomes" id="UP000215914"/>
    </source>
</evidence>
<dbReference type="Proteomes" id="UP000215914">
    <property type="component" value="Unassembled WGS sequence"/>
</dbReference>
<organism evidence="1 2">
    <name type="scientific">Helianthus annuus</name>
    <name type="common">Common sunflower</name>
    <dbReference type="NCBI Taxonomy" id="4232"/>
    <lineage>
        <taxon>Eukaryota</taxon>
        <taxon>Viridiplantae</taxon>
        <taxon>Streptophyta</taxon>
        <taxon>Embryophyta</taxon>
        <taxon>Tracheophyta</taxon>
        <taxon>Spermatophyta</taxon>
        <taxon>Magnoliopsida</taxon>
        <taxon>eudicotyledons</taxon>
        <taxon>Gunneridae</taxon>
        <taxon>Pentapetalae</taxon>
        <taxon>asterids</taxon>
        <taxon>campanulids</taxon>
        <taxon>Asterales</taxon>
        <taxon>Asteraceae</taxon>
        <taxon>Asteroideae</taxon>
        <taxon>Heliantheae alliance</taxon>
        <taxon>Heliantheae</taxon>
        <taxon>Helianthus</taxon>
    </lineage>
</organism>
<gene>
    <name evidence="1" type="ORF">HanXRQr2_Chr08g0361241</name>
</gene>
<proteinExistence type="predicted"/>
<sequence>MTPRWKSCGPVTASQTLIVKLETNIIKMNIHTSLDTWPKHIKRVKNIIKMKGSNSHLGILFISPV</sequence>
<dbReference type="EMBL" id="MNCJ02000323">
    <property type="protein sequence ID" value="KAF5797236.1"/>
    <property type="molecule type" value="Genomic_DNA"/>
</dbReference>
<dbReference type="AlphaFoldDB" id="A0A9K3IIV7"/>
<keyword evidence="2" id="KW-1185">Reference proteome</keyword>
<comment type="caution">
    <text evidence="1">The sequence shown here is derived from an EMBL/GenBank/DDBJ whole genome shotgun (WGS) entry which is preliminary data.</text>
</comment>